<evidence type="ECO:0000256" key="2">
    <source>
        <dbReference type="SAM" id="SignalP"/>
    </source>
</evidence>
<name>A7HP53_PARL1</name>
<dbReference type="InterPro" id="IPR035220">
    <property type="entry name" value="DUF5330"/>
</dbReference>
<feature type="signal peptide" evidence="2">
    <location>
        <begin position="1"/>
        <end position="22"/>
    </location>
</feature>
<proteinExistence type="predicted"/>
<dbReference type="OrthoDB" id="7923950at2"/>
<dbReference type="HOGENOM" id="CLU_1738772_0_0_5"/>
<sequence length="150" mass="16098">MVRFAIKSLVVLVLIGHAIKLAEPAESAPDGDVRFIPASYSEEPVAPVEQQEIASHLSAFTNAQIVVSHTASDAAGFCDRQPLACQSGRELLVRVATSVRDVAGSFVSRMDGEEEVQARSDPDTEYRPLDGYRGSYPLLPAEPPARSGAF</sequence>
<feature type="region of interest" description="Disordered" evidence="1">
    <location>
        <begin position="111"/>
        <end position="150"/>
    </location>
</feature>
<organism evidence="3 4">
    <name type="scientific">Parvibaculum lavamentivorans (strain DS-1 / DSM 13023 / NCIMB 13966)</name>
    <dbReference type="NCBI Taxonomy" id="402881"/>
    <lineage>
        <taxon>Bacteria</taxon>
        <taxon>Pseudomonadati</taxon>
        <taxon>Pseudomonadota</taxon>
        <taxon>Alphaproteobacteria</taxon>
        <taxon>Hyphomicrobiales</taxon>
        <taxon>Parvibaculaceae</taxon>
        <taxon>Parvibaculum</taxon>
    </lineage>
</organism>
<gene>
    <name evidence="3" type="ordered locus">Plav_0063</name>
</gene>
<dbReference type="RefSeq" id="WP_011994977.1">
    <property type="nucleotide sequence ID" value="NC_009719.1"/>
</dbReference>
<keyword evidence="2" id="KW-0732">Signal</keyword>
<evidence type="ECO:0000313" key="3">
    <source>
        <dbReference type="EMBL" id="ABS61686.1"/>
    </source>
</evidence>
<evidence type="ECO:0000256" key="1">
    <source>
        <dbReference type="SAM" id="MobiDB-lite"/>
    </source>
</evidence>
<keyword evidence="4" id="KW-1185">Reference proteome</keyword>
<accession>A7HP53</accession>
<dbReference type="EMBL" id="CP000774">
    <property type="protein sequence ID" value="ABS61686.1"/>
    <property type="molecule type" value="Genomic_DNA"/>
</dbReference>
<reference evidence="3 4" key="1">
    <citation type="journal article" date="2011" name="Stand. Genomic Sci.">
        <title>Complete genome sequence of Parvibaculum lavamentivorans type strain (DS-1(T)).</title>
        <authorList>
            <person name="Schleheck D."/>
            <person name="Weiss M."/>
            <person name="Pitluck S."/>
            <person name="Bruce D."/>
            <person name="Land M.L."/>
            <person name="Han S."/>
            <person name="Saunders E."/>
            <person name="Tapia R."/>
            <person name="Detter C."/>
            <person name="Brettin T."/>
            <person name="Han J."/>
            <person name="Woyke T."/>
            <person name="Goodwin L."/>
            <person name="Pennacchio L."/>
            <person name="Nolan M."/>
            <person name="Cook A.M."/>
            <person name="Kjelleberg S."/>
            <person name="Thomas T."/>
        </authorList>
    </citation>
    <scope>NUCLEOTIDE SEQUENCE [LARGE SCALE GENOMIC DNA]</scope>
    <source>
        <strain evidence="4">DS-1 / DSM 13023 / NCIMB 13966</strain>
    </source>
</reference>
<feature type="chain" id="PRO_5002709519" evidence="2">
    <location>
        <begin position="23"/>
        <end position="150"/>
    </location>
</feature>
<dbReference type="AlphaFoldDB" id="A7HP53"/>
<dbReference type="Proteomes" id="UP000006377">
    <property type="component" value="Chromosome"/>
</dbReference>
<dbReference type="KEGG" id="pla:Plav_0063"/>
<protein>
    <submittedName>
        <fullName evidence="3">Uncharacterized protein</fullName>
    </submittedName>
</protein>
<dbReference type="Pfam" id="PF17264">
    <property type="entry name" value="DUF5330"/>
    <property type="match status" value="1"/>
</dbReference>
<feature type="compositionally biased region" description="Basic and acidic residues" evidence="1">
    <location>
        <begin position="116"/>
        <end position="130"/>
    </location>
</feature>
<evidence type="ECO:0000313" key="4">
    <source>
        <dbReference type="Proteomes" id="UP000006377"/>
    </source>
</evidence>